<gene>
    <name evidence="9" type="ORF">JOQ06_021101</name>
</gene>
<keyword evidence="2 6" id="KW-0645">Protease</keyword>
<dbReference type="InterPro" id="IPR023302">
    <property type="entry name" value="Pept_S9A_N"/>
</dbReference>
<dbReference type="Pfam" id="PF00326">
    <property type="entry name" value="Peptidase_S9"/>
    <property type="match status" value="1"/>
</dbReference>
<dbReference type="PRINTS" id="PR00862">
    <property type="entry name" value="PROLIGOPTASE"/>
</dbReference>
<dbReference type="PANTHER" id="PTHR11757:SF19">
    <property type="entry name" value="PROLYL ENDOPEPTIDASE-LIKE"/>
    <property type="match status" value="1"/>
</dbReference>
<dbReference type="PANTHER" id="PTHR11757">
    <property type="entry name" value="PROTEASE FAMILY S9A OLIGOPEPTIDASE"/>
    <property type="match status" value="1"/>
</dbReference>
<keyword evidence="4 6" id="KW-0720">Serine protease</keyword>
<evidence type="ECO:0000256" key="5">
    <source>
        <dbReference type="ARBA" id="ARBA00045448"/>
    </source>
</evidence>
<dbReference type="FunFam" id="3.40.50.1820:FF:000050">
    <property type="entry name" value="prolyl endopeptidase-like isoform X2"/>
    <property type="match status" value="1"/>
</dbReference>
<dbReference type="SUPFAM" id="SSF50993">
    <property type="entry name" value="Peptidase/esterase 'gauge' domain"/>
    <property type="match status" value="1"/>
</dbReference>
<dbReference type="EC" id="3.4.21.-" evidence="6"/>
<evidence type="ECO:0000259" key="7">
    <source>
        <dbReference type="Pfam" id="PF00326"/>
    </source>
</evidence>
<dbReference type="Pfam" id="PF02897">
    <property type="entry name" value="Peptidase_S9_N"/>
    <property type="match status" value="1"/>
</dbReference>
<evidence type="ECO:0000256" key="1">
    <source>
        <dbReference type="ARBA" id="ARBA00005228"/>
    </source>
</evidence>
<dbReference type="GO" id="GO:0005856">
    <property type="term" value="C:cytoskeleton"/>
    <property type="evidence" value="ECO:0007669"/>
    <property type="project" value="TreeGrafter"/>
</dbReference>
<comment type="caution">
    <text evidence="9">The sequence shown here is derived from an EMBL/GenBank/DDBJ whole genome shotgun (WGS) entry which is preliminary data.</text>
</comment>
<dbReference type="EMBL" id="JAPTMU010000001">
    <property type="protein sequence ID" value="KAJ4949591.1"/>
    <property type="molecule type" value="Genomic_DNA"/>
</dbReference>
<comment type="similarity">
    <text evidence="1 6">Belongs to the peptidase S9A family.</text>
</comment>
<feature type="domain" description="Peptidase S9A N-terminal" evidence="8">
    <location>
        <begin position="141"/>
        <end position="380"/>
    </location>
</feature>
<evidence type="ECO:0000256" key="6">
    <source>
        <dbReference type="RuleBase" id="RU368024"/>
    </source>
</evidence>
<evidence type="ECO:0000256" key="4">
    <source>
        <dbReference type="ARBA" id="ARBA00022825"/>
    </source>
</evidence>
<organism evidence="9 10">
    <name type="scientific">Pogonophryne albipinna</name>
    <dbReference type="NCBI Taxonomy" id="1090488"/>
    <lineage>
        <taxon>Eukaryota</taxon>
        <taxon>Metazoa</taxon>
        <taxon>Chordata</taxon>
        <taxon>Craniata</taxon>
        <taxon>Vertebrata</taxon>
        <taxon>Euteleostomi</taxon>
        <taxon>Actinopterygii</taxon>
        <taxon>Neopterygii</taxon>
        <taxon>Teleostei</taxon>
        <taxon>Neoteleostei</taxon>
        <taxon>Acanthomorphata</taxon>
        <taxon>Eupercaria</taxon>
        <taxon>Perciformes</taxon>
        <taxon>Notothenioidei</taxon>
        <taxon>Pogonophryne</taxon>
    </lineage>
</organism>
<accession>A0AAD6BV97</accession>
<dbReference type="Gene3D" id="2.130.10.120">
    <property type="entry name" value="Prolyl oligopeptidase, N-terminal domain"/>
    <property type="match status" value="1"/>
</dbReference>
<dbReference type="InterPro" id="IPR051543">
    <property type="entry name" value="Serine_Peptidase_S9A"/>
</dbReference>
<dbReference type="Gene3D" id="3.40.50.1820">
    <property type="entry name" value="alpha/beta hydrolase"/>
    <property type="match status" value="1"/>
</dbReference>
<evidence type="ECO:0000313" key="10">
    <source>
        <dbReference type="Proteomes" id="UP001219934"/>
    </source>
</evidence>
<dbReference type="InterPro" id="IPR002470">
    <property type="entry name" value="Peptidase_S9A"/>
</dbReference>
<evidence type="ECO:0000259" key="8">
    <source>
        <dbReference type="Pfam" id="PF02897"/>
    </source>
</evidence>
<dbReference type="Proteomes" id="UP001219934">
    <property type="component" value="Unassembled WGS sequence"/>
</dbReference>
<dbReference type="GO" id="GO:0004252">
    <property type="term" value="F:serine-type endopeptidase activity"/>
    <property type="evidence" value="ECO:0007669"/>
    <property type="project" value="UniProtKB-UniRule"/>
</dbReference>
<comment type="function">
    <text evidence="5">Serine peptidase whose precise substrate specificity remains unclear. Does not cleave peptides after a arginine or lysine residue. Regulates trans-Golgi network morphology and sorting by regulating the membrane binding of the AP-1 complex. May play a role in the regulation of synaptic vesicle exocytosis.</text>
</comment>
<keyword evidence="3 6" id="KW-0378">Hydrolase</keyword>
<dbReference type="AlphaFoldDB" id="A0AAD6BV97"/>
<evidence type="ECO:0000256" key="2">
    <source>
        <dbReference type="ARBA" id="ARBA00022670"/>
    </source>
</evidence>
<feature type="domain" description="Peptidase S9 prolyl oligopeptidase catalytic" evidence="7">
    <location>
        <begin position="492"/>
        <end position="712"/>
    </location>
</feature>
<dbReference type="SUPFAM" id="SSF53474">
    <property type="entry name" value="alpha/beta-Hydrolases"/>
    <property type="match status" value="1"/>
</dbReference>
<proteinExistence type="inferred from homology"/>
<evidence type="ECO:0000256" key="3">
    <source>
        <dbReference type="ARBA" id="ARBA00022801"/>
    </source>
</evidence>
<dbReference type="GO" id="GO:0005794">
    <property type="term" value="C:Golgi apparatus"/>
    <property type="evidence" value="ECO:0007669"/>
    <property type="project" value="TreeGrafter"/>
</dbReference>
<dbReference type="GO" id="GO:0006508">
    <property type="term" value="P:proteolysis"/>
    <property type="evidence" value="ECO:0007669"/>
    <property type="project" value="UniProtKB-KW"/>
</dbReference>
<evidence type="ECO:0000313" key="9">
    <source>
        <dbReference type="EMBL" id="KAJ4949591.1"/>
    </source>
</evidence>
<sequence>MAVLSSLLCTPARFISPFRLRLWDFSPCKRRTWLFLSVQRCYTSDSSNSSDPHRSSGLERYKDLQKYFNRRLKAAYHRFSHIPDHSLVSGHNHVYFIEGDGIYRVDQRQSDPEPEQVLHLGQVSRQEEKTGLIYEERIQWIVQRIRLSPQEKHLAAALKTTDTEEPRCVVVRLRKRNSPPPPDPQHIVLTLDKVFSFEWATDDVLFYTTLEALRCSKVFRLDLTSKESRISSVFEETHPDVFVEVALSRDRQMLSINGNSRSSSEVLLIDGTTSHLEPFLVQPRQPDLLYHVEHWRESLVILANTGPGKEYQVLQSPLSKPSMASWVPLFAPDSGIVIKDMDVIGDHCVLVARTAAGGLVLIVVSLTNPKEAYTVQLPSWACTIQTKKPGMGDRGSVLEFLISSPVHTPMPYSLSPEDGLLLSGSKDGSSPGAQGRITTTRLEACNQDGTLVPVTLFHSGPVGGLRQAPLLVHVYGAYGRDLNMEFCPEKRLLLEQGWTLAFCHIRGGGERGLSWHRQAGVEGKQRGVEDLRACLRHLFSSGVSSPSLTALTACSAGAVAVGALCNTHTHMMRAVTLQAPFLDVLGTMEDPSLPLTLEDREEWGDPVGNSEHRLIISSYCPLHNITPQCYPSMLLTAYSGDARVPLAGILKYTELLKKAIHTHFTLNPKSEYEPAPNIVLNIQPGENHLGPEDFELMLEEEALRLAFLYTELGLEPPRPQRKRRRCYQEPGIKPLLQQL</sequence>
<dbReference type="InterPro" id="IPR029058">
    <property type="entry name" value="AB_hydrolase_fold"/>
</dbReference>
<name>A0AAD6BV97_9TELE</name>
<reference evidence="9" key="1">
    <citation type="submission" date="2022-11" db="EMBL/GenBank/DDBJ databases">
        <title>Chromosome-level genome of Pogonophryne albipinna.</title>
        <authorList>
            <person name="Jo E."/>
        </authorList>
    </citation>
    <scope>NUCLEOTIDE SEQUENCE</scope>
    <source>
        <strain evidence="9">SGF0006</strain>
        <tissue evidence="9">Muscle</tissue>
    </source>
</reference>
<keyword evidence="10" id="KW-1185">Reference proteome</keyword>
<protein>
    <recommendedName>
        <fullName evidence="6">Prolyl endopeptidase</fullName>
        <ecNumber evidence="6">3.4.21.-</ecNumber>
    </recommendedName>
</protein>
<dbReference type="InterPro" id="IPR001375">
    <property type="entry name" value="Peptidase_S9_cat"/>
</dbReference>